<organism evidence="1 2">
    <name type="scientific">Keguizhuia sedimenti</name>
    <dbReference type="NCBI Taxonomy" id="3064264"/>
    <lineage>
        <taxon>Bacteria</taxon>
        <taxon>Pseudomonadati</taxon>
        <taxon>Pseudomonadota</taxon>
        <taxon>Betaproteobacteria</taxon>
        <taxon>Burkholderiales</taxon>
        <taxon>Oxalobacteraceae</taxon>
        <taxon>Keguizhuia</taxon>
    </lineage>
</organism>
<dbReference type="Proteomes" id="UP001225596">
    <property type="component" value="Unassembled WGS sequence"/>
</dbReference>
<evidence type="ECO:0000313" key="2">
    <source>
        <dbReference type="Proteomes" id="UP001225596"/>
    </source>
</evidence>
<keyword evidence="2" id="KW-1185">Reference proteome</keyword>
<sequence length="70" mass="8684">MSLFKQQTRYESEMTRFLKELKKKNPKIEEEQRQGRARLWDRPELDLDTLEREKASRIKQQPYVYQNKPK</sequence>
<dbReference type="InterPro" id="IPR021853">
    <property type="entry name" value="DUF3460"/>
</dbReference>
<evidence type="ECO:0000313" key="1">
    <source>
        <dbReference type="EMBL" id="MDQ9170309.1"/>
    </source>
</evidence>
<proteinExistence type="predicted"/>
<protein>
    <submittedName>
        <fullName evidence="1">DUF3460 family protein</fullName>
    </submittedName>
</protein>
<comment type="caution">
    <text evidence="1">The sequence shown here is derived from an EMBL/GenBank/DDBJ whole genome shotgun (WGS) entry which is preliminary data.</text>
</comment>
<dbReference type="RefSeq" id="WP_338436233.1">
    <property type="nucleotide sequence ID" value="NZ_JAUYVH010000003.1"/>
</dbReference>
<dbReference type="EMBL" id="JAUYVH010000003">
    <property type="protein sequence ID" value="MDQ9170309.1"/>
    <property type="molecule type" value="Genomic_DNA"/>
</dbReference>
<accession>A0ABU1BN71</accession>
<name>A0ABU1BN71_9BURK</name>
<dbReference type="Pfam" id="PF11943">
    <property type="entry name" value="DUF3460"/>
    <property type="match status" value="1"/>
</dbReference>
<gene>
    <name evidence="1" type="ORF">Q8A64_07775</name>
</gene>
<reference evidence="1 2" key="1">
    <citation type="submission" date="2023-08" db="EMBL/GenBank/DDBJ databases">
        <title>Oxalobacteraceae gen .nov., isolated from river sludge outside the plant.</title>
        <authorList>
            <person name="Zhao S.Y."/>
        </authorList>
    </citation>
    <scope>NUCLEOTIDE SEQUENCE [LARGE SCALE GENOMIC DNA]</scope>
    <source>
        <strain evidence="1 2">R-40</strain>
    </source>
</reference>